<protein>
    <submittedName>
        <fullName evidence="1">Heme-degrading domain-containing protein</fullName>
    </submittedName>
</protein>
<sequence length="165" mass="18780">MMLEESVKVLTMQEEILQFSHFTNEDAWELGSYMVEEAARNDLPVAVSIRLNNGYTVFQYGFSGTNCSNELWMKRKENTVRMMEMSSLRLYMLLKLKQETLEDRGLNGKDYVARGGAFPIRVEGVGVIGSVIVSGLDHMADHDFAVACISQYLRIDNIPRLPVNY</sequence>
<proteinExistence type="predicted"/>
<organism evidence="1 2">
    <name type="scientific">Hominiventricola aquisgranensis</name>
    <dbReference type="NCBI Taxonomy" id="3133164"/>
    <lineage>
        <taxon>Bacteria</taxon>
        <taxon>Bacillati</taxon>
        <taxon>Bacillota</taxon>
        <taxon>Clostridia</taxon>
        <taxon>Lachnospirales</taxon>
        <taxon>Lachnospiraceae</taxon>
        <taxon>Hominiventricola</taxon>
    </lineage>
</organism>
<accession>A0ABV1HWK3</accession>
<evidence type="ECO:0000313" key="2">
    <source>
        <dbReference type="Proteomes" id="UP001470288"/>
    </source>
</evidence>
<dbReference type="RefSeq" id="WP_118438090.1">
    <property type="nucleotide sequence ID" value="NZ_JBBMFC010000001.1"/>
</dbReference>
<dbReference type="EMBL" id="JBBMFC010000001">
    <property type="protein sequence ID" value="MEQ2577307.1"/>
    <property type="molecule type" value="Genomic_DNA"/>
</dbReference>
<dbReference type="Proteomes" id="UP001470288">
    <property type="component" value="Unassembled WGS sequence"/>
</dbReference>
<dbReference type="InterPro" id="IPR038084">
    <property type="entry name" value="PduO/GlcC-like_sf"/>
</dbReference>
<evidence type="ECO:0000313" key="1">
    <source>
        <dbReference type="EMBL" id="MEQ2577307.1"/>
    </source>
</evidence>
<dbReference type="InterPro" id="IPR010371">
    <property type="entry name" value="YBR137W-like"/>
</dbReference>
<dbReference type="NCBIfam" id="NF002696">
    <property type="entry name" value="PRK02487.1-5"/>
    <property type="match status" value="1"/>
</dbReference>
<dbReference type="InterPro" id="IPR005624">
    <property type="entry name" value="PduO/GlcC-like"/>
</dbReference>
<name>A0ABV1HWK3_9FIRM</name>
<dbReference type="PANTHER" id="PTHR28255:SF1">
    <property type="entry name" value="UPF0303 PROTEIN YBR137W"/>
    <property type="match status" value="1"/>
</dbReference>
<comment type="caution">
    <text evidence="1">The sequence shown here is derived from an EMBL/GenBank/DDBJ whole genome shotgun (WGS) entry which is preliminary data.</text>
</comment>
<keyword evidence="2" id="KW-1185">Reference proteome</keyword>
<dbReference type="PIRSF" id="PIRSF008757">
    <property type="entry name" value="UCP008757"/>
    <property type="match status" value="1"/>
</dbReference>
<reference evidence="1 2" key="1">
    <citation type="submission" date="2024-03" db="EMBL/GenBank/DDBJ databases">
        <title>Human intestinal bacterial collection.</title>
        <authorList>
            <person name="Pauvert C."/>
            <person name="Hitch T.C.A."/>
            <person name="Clavel T."/>
        </authorList>
    </citation>
    <scope>NUCLEOTIDE SEQUENCE [LARGE SCALE GENOMIC DNA]</scope>
    <source>
        <strain evidence="1 2">CLA-AA-H78B</strain>
    </source>
</reference>
<dbReference type="SUPFAM" id="SSF143744">
    <property type="entry name" value="GlcG-like"/>
    <property type="match status" value="1"/>
</dbReference>
<dbReference type="Gene3D" id="3.30.450.150">
    <property type="entry name" value="Haem-degrading domain"/>
    <property type="match status" value="1"/>
</dbReference>
<dbReference type="Pfam" id="PF03928">
    <property type="entry name" value="HbpS-like"/>
    <property type="match status" value="1"/>
</dbReference>
<gene>
    <name evidence="1" type="ORF">WMO62_00435</name>
</gene>
<dbReference type="PANTHER" id="PTHR28255">
    <property type="match status" value="1"/>
</dbReference>